<feature type="domain" description="Big-1" evidence="5">
    <location>
        <begin position="1121"/>
        <end position="1208"/>
    </location>
</feature>
<dbReference type="GO" id="GO:0007155">
    <property type="term" value="P:cell adhesion"/>
    <property type="evidence" value="ECO:0007669"/>
    <property type="project" value="InterPro"/>
</dbReference>
<dbReference type="InterPro" id="IPR003535">
    <property type="entry name" value="Intimin/invasin_bac"/>
</dbReference>
<dbReference type="PROSITE" id="PS51127">
    <property type="entry name" value="BIG1"/>
    <property type="match status" value="5"/>
</dbReference>
<evidence type="ECO:0000256" key="2">
    <source>
        <dbReference type="ARBA" id="ARBA00010116"/>
    </source>
</evidence>
<evidence type="ECO:0000313" key="7">
    <source>
        <dbReference type="Proteomes" id="UP000591803"/>
    </source>
</evidence>
<dbReference type="Proteomes" id="UP000591803">
    <property type="component" value="Unassembled WGS sequence"/>
</dbReference>
<dbReference type="SMART" id="SM00634">
    <property type="entry name" value="BID_1"/>
    <property type="match status" value="7"/>
</dbReference>
<dbReference type="InterPro" id="IPR024519">
    <property type="entry name" value="IAT_beta"/>
</dbReference>
<dbReference type="PRINTS" id="PR01369">
    <property type="entry name" value="INTIMIN"/>
</dbReference>
<comment type="caution">
    <text evidence="6">The sequence shown here is derived from an EMBL/GenBank/DDBJ whole genome shotgun (WGS) entry which is preliminary data.</text>
</comment>
<dbReference type="PANTHER" id="PTHR39576">
    <property type="entry name" value="ATTACHING AND EFFACING PROTEIN HOMOLOG-RELATED-RELATED"/>
    <property type="match status" value="1"/>
</dbReference>
<feature type="region of interest" description="Disordered" evidence="4">
    <location>
        <begin position="89"/>
        <end position="117"/>
    </location>
</feature>
<dbReference type="InterPro" id="IPR051715">
    <property type="entry name" value="Intimin-Invasin_domain"/>
</dbReference>
<feature type="compositionally biased region" description="Basic and acidic residues" evidence="4">
    <location>
        <begin position="107"/>
        <end position="117"/>
    </location>
</feature>
<dbReference type="Gene3D" id="2.60.40.10">
    <property type="entry name" value="Immunoglobulins"/>
    <property type="match status" value="7"/>
</dbReference>
<evidence type="ECO:0000259" key="5">
    <source>
        <dbReference type="PROSITE" id="PS51127"/>
    </source>
</evidence>
<evidence type="ECO:0000256" key="1">
    <source>
        <dbReference type="ARBA" id="ARBA00004442"/>
    </source>
</evidence>
<reference evidence="6 7" key="1">
    <citation type="submission" date="2020-06" db="EMBL/GenBank/DDBJ databases">
        <title>REHAB project genomes.</title>
        <authorList>
            <person name="Shaw L.P."/>
        </authorList>
    </citation>
    <scope>NUCLEOTIDE SEQUENCE [LARGE SCALE GENOMIC DNA]</scope>
    <source>
        <strain evidence="6 7">RHBSTW-00116</strain>
    </source>
</reference>
<dbReference type="Pfam" id="PF11924">
    <property type="entry name" value="IAT_beta"/>
    <property type="match status" value="1"/>
</dbReference>
<feature type="domain" description="Big-1" evidence="5">
    <location>
        <begin position="1020"/>
        <end position="1109"/>
    </location>
</feature>
<dbReference type="Pfam" id="PF02369">
    <property type="entry name" value="Big_1"/>
    <property type="match status" value="4"/>
</dbReference>
<dbReference type="InterPro" id="IPR008964">
    <property type="entry name" value="Invasin/intimin_cell_adhesion"/>
</dbReference>
<proteinExistence type="inferred from homology"/>
<feature type="domain" description="Big-1" evidence="5">
    <location>
        <begin position="920"/>
        <end position="1012"/>
    </location>
</feature>
<dbReference type="EMBL" id="JABXRI010000001">
    <property type="protein sequence ID" value="MBA8063532.1"/>
    <property type="molecule type" value="Genomic_DNA"/>
</dbReference>
<evidence type="ECO:0000256" key="4">
    <source>
        <dbReference type="SAM" id="MobiDB-lite"/>
    </source>
</evidence>
<name>A0A7W3D5S1_CITFR</name>
<feature type="compositionally biased region" description="Low complexity" evidence="4">
    <location>
        <begin position="94"/>
        <end position="106"/>
    </location>
</feature>
<dbReference type="InterPro" id="IPR015217">
    <property type="entry name" value="Invasin_dom_3"/>
</dbReference>
<dbReference type="FunFam" id="2.60.40.10:FF:000182">
    <property type="entry name" value="Gamma intimin"/>
    <property type="match status" value="1"/>
</dbReference>
<keyword evidence="3" id="KW-0677">Repeat</keyword>
<dbReference type="InterPro" id="IPR003344">
    <property type="entry name" value="Big_1_dom"/>
</dbReference>
<protein>
    <submittedName>
        <fullName evidence="6">Inverse autotransporter beta domain-containing protein</fullName>
    </submittedName>
</protein>
<gene>
    <name evidence="6" type="ORF">HV077_14215</name>
</gene>
<dbReference type="Pfam" id="PF09134">
    <property type="entry name" value="Invasin_D3"/>
    <property type="match status" value="2"/>
</dbReference>
<dbReference type="GO" id="GO:0009279">
    <property type="term" value="C:cell outer membrane"/>
    <property type="evidence" value="ECO:0007669"/>
    <property type="project" value="UniProtKB-SubCell"/>
</dbReference>
<feature type="domain" description="Big-1" evidence="5">
    <location>
        <begin position="516"/>
        <end position="607"/>
    </location>
</feature>
<dbReference type="FunFam" id="2.40.160.160:FF:000001">
    <property type="entry name" value="Intimin-like inverse autotransporter SinH"/>
    <property type="match status" value="1"/>
</dbReference>
<dbReference type="InterPro" id="IPR013783">
    <property type="entry name" value="Ig-like_fold"/>
</dbReference>
<sequence length="1294" mass="138241">MIERTAWLCLIVHLSIITTPVLATITSEPQSSQWQSELLARPSVVYVLQAEETTDSVAERLGLTTTQLRYFNQFRTFNKPFEQLDQGDELDIPASASGGNKAAGASDKLHQEQENDAGVKRLASGASGLANILENGDAAQAASGLVRSEINSKANETVTGWLGQFGTVRAQLNVGEQFSLDDSSVDWLVPVYETQTNVLFTQLGYQNQDDRNTLNVGVGVRHFSHDWMLGFNTFYDADLSGDHRRLGVGAELWRDYFQLATNGYFRLSDWKASKDVENYDERPANGFDVRVQGWLPDYPHLGGKFIYEQYFGDEVGLSGEDEREKNAWAFTTGITWTPFPLMTLGIEQSMEKGDERDTSVQMELAWRPGETLESQLSPDEVASLRELEGSRYSLVDRNNVITLEYQAQDLVQLTLSEEAIQDAEYTVHTISTDVTSEYPLAQVTWDNAAFLAAGGEFRELSVNMFSLTLPPYQRSPSSDGTANQYRVVAMAEDTEGNTSNAQTLLIEVLPVNLAFGDALQVTGNGAPADGKTPVTVTATLVDDDGKPVSGKNITMGMTFADGSITAEDVMSDAAGRAMYSVVSHVAGQATATARVHELSQSTKVLYSQVNSGVDEMYSALLVNPAVIRADGEDVAEMTYKANNSEGEPVTGLENVSFQVSGVPNTTSTVVREVAPGIYRAKLSGIHAGKGVVQVMQGNVVAKTLRRPVTLISTGNPVDPQQSSLNATPGRISANGNAESTLVLQLTDSSGNPLKEKNVRFTSSLAGTTIGNVTNREDGTYTATLTGTATGNAKIRTHVNGFLTTIAPTVVKLVRDDNSVSLEAVVVLDDHALADGVDENVIKVTTFNADGTPAAGETVRLYANNHADIPPAATTDANGEVSVSLTSRVAGEVTVIVELNGSTEEVETIFAVDDDSLDPAKSQLNVVPERIEANGNAESFIHFLLRDQQGNPVTGQKVTFTSPLEGTTISQAKDNHNGLYKASLSGVTAGVAEISVNVNDHHFAVTPVSVTLTPKVGEAGQGVTQVVADNAPANGRSANQVKVTIHHADGRPASAQAVRFVATNGAAVPTSVMTNSEGEAFAMVTNRIAGKSVVSVMLNGHVQQVELTFLSDEGSATIFPGDLRIIADNALANGTAENKVSATVRDAFGNPVAGQQVKFKASHGVRASAQGVTDANGVITATLTSTAAGRSEVVALINRRGEHVSVNFAPFASSVKVLRNGQALTTHPQVGDRLSAVVMCGEIVCEEQPEHFQWQGETAAGSNQFTAIPQATGRIYVVSGEWQKRALRVETQESP</sequence>
<comment type="subcellular location">
    <subcellularLocation>
        <location evidence="1">Cell outer membrane</location>
    </subcellularLocation>
</comment>
<organism evidence="6 7">
    <name type="scientific">Citrobacter freundii</name>
    <dbReference type="NCBI Taxonomy" id="546"/>
    <lineage>
        <taxon>Bacteria</taxon>
        <taxon>Pseudomonadati</taxon>
        <taxon>Pseudomonadota</taxon>
        <taxon>Gammaproteobacteria</taxon>
        <taxon>Enterobacterales</taxon>
        <taxon>Enterobacteriaceae</taxon>
        <taxon>Citrobacter</taxon>
        <taxon>Citrobacter freundii complex</taxon>
    </lineage>
</organism>
<evidence type="ECO:0000313" key="6">
    <source>
        <dbReference type="EMBL" id="MBA8063532.1"/>
    </source>
</evidence>
<dbReference type="PANTHER" id="PTHR39576:SF2">
    <property type="entry name" value="ATTACHING AND EFFACING PROTEIN HOMOLOG-RELATED"/>
    <property type="match status" value="1"/>
</dbReference>
<evidence type="ECO:0000256" key="3">
    <source>
        <dbReference type="ARBA" id="ARBA00022737"/>
    </source>
</evidence>
<accession>A0A7W3D5S1</accession>
<dbReference type="Gene3D" id="2.40.160.160">
    <property type="entry name" value="Inverse autotransporter, beta-domain"/>
    <property type="match status" value="1"/>
</dbReference>
<dbReference type="InterPro" id="IPR038177">
    <property type="entry name" value="IAT_beta_sf"/>
</dbReference>
<comment type="similarity">
    <text evidence="2">Belongs to the intimin/invasin family.</text>
</comment>
<dbReference type="SUPFAM" id="SSF49373">
    <property type="entry name" value="Invasin/intimin cell-adhesion fragments"/>
    <property type="match status" value="7"/>
</dbReference>
<feature type="domain" description="Big-1" evidence="5">
    <location>
        <begin position="721"/>
        <end position="813"/>
    </location>
</feature>